<keyword evidence="4" id="KW-1185">Reference proteome</keyword>
<evidence type="ECO:0000313" key="3">
    <source>
        <dbReference type="EMBL" id="CAL4762534.1"/>
    </source>
</evidence>
<feature type="region of interest" description="Disordered" evidence="1">
    <location>
        <begin position="1"/>
        <end position="36"/>
    </location>
</feature>
<comment type="caution">
    <text evidence="2">The sequence shown here is derived from an EMBL/GenBank/DDBJ whole genome shotgun (WGS) entry which is preliminary data.</text>
</comment>
<dbReference type="Proteomes" id="UP001152797">
    <property type="component" value="Unassembled WGS sequence"/>
</dbReference>
<organism evidence="2">
    <name type="scientific">Cladocopium goreaui</name>
    <dbReference type="NCBI Taxonomy" id="2562237"/>
    <lineage>
        <taxon>Eukaryota</taxon>
        <taxon>Sar</taxon>
        <taxon>Alveolata</taxon>
        <taxon>Dinophyceae</taxon>
        <taxon>Suessiales</taxon>
        <taxon>Symbiodiniaceae</taxon>
        <taxon>Cladocopium</taxon>
    </lineage>
</organism>
<proteinExistence type="predicted"/>
<evidence type="ECO:0000313" key="4">
    <source>
        <dbReference type="Proteomes" id="UP001152797"/>
    </source>
</evidence>
<dbReference type="GO" id="GO:0016301">
    <property type="term" value="F:kinase activity"/>
    <property type="evidence" value="ECO:0007669"/>
    <property type="project" value="UniProtKB-KW"/>
</dbReference>
<keyword evidence="3" id="KW-0418">Kinase</keyword>
<reference evidence="2" key="1">
    <citation type="submission" date="2022-10" db="EMBL/GenBank/DDBJ databases">
        <authorList>
            <person name="Chen Y."/>
            <person name="Dougan E. K."/>
            <person name="Chan C."/>
            <person name="Rhodes N."/>
            <person name="Thang M."/>
        </authorList>
    </citation>
    <scope>NUCLEOTIDE SEQUENCE</scope>
</reference>
<feature type="region of interest" description="Disordered" evidence="1">
    <location>
        <begin position="117"/>
        <end position="139"/>
    </location>
</feature>
<name>A0A9P1BKW9_9DINO</name>
<dbReference type="EMBL" id="CAMXCT020000189">
    <property type="protein sequence ID" value="CAL1128597.1"/>
    <property type="molecule type" value="Genomic_DNA"/>
</dbReference>
<feature type="non-terminal residue" evidence="2">
    <location>
        <position position="1"/>
    </location>
</feature>
<accession>A0A9P1BKW9</accession>
<dbReference type="EMBL" id="CAMXCT010000189">
    <property type="protein sequence ID" value="CAI3975222.1"/>
    <property type="molecule type" value="Genomic_DNA"/>
</dbReference>
<gene>
    <name evidence="2" type="ORF">C1SCF055_LOCUS3568</name>
</gene>
<dbReference type="AlphaFoldDB" id="A0A9P1BKW9"/>
<reference evidence="3 4" key="2">
    <citation type="submission" date="2024-05" db="EMBL/GenBank/DDBJ databases">
        <authorList>
            <person name="Chen Y."/>
            <person name="Shah S."/>
            <person name="Dougan E. K."/>
            <person name="Thang M."/>
            <person name="Chan C."/>
        </authorList>
    </citation>
    <scope>NUCLEOTIDE SEQUENCE [LARGE SCALE GENOMIC DNA]</scope>
</reference>
<protein>
    <submittedName>
        <fullName evidence="3">Mitogen-activated protein kinase kinase</fullName>
    </submittedName>
</protein>
<sequence>MASSSVDAVSPVEIGDVGSGASLPEAMEVDAPPSTVDSELLSESSFQLVGDLAEITNEDYQMAEQVAEAYKKDEDATSLTLSGVNPGSFTMLQTATKVDLQKLLTELTEAMQRMLTKDSSVDQGTGTQPGPAVSGQGMGTDTKALVEFEKVTVDTYRIANGNLDDLRDLLTIFDKGYALTPAAFHRILESYGLAVKKLQHEKILLAEHVKKRDTTTIHTLEERETNMKAAASINVSDFSVPLKEPRVNPELSYSDLVPNNQRVLLRTQVVEEETDDPLFSSAPTGDRPPLKREFKDGQQSLFFHPQATKVLRMRAQMREDPPAKKTIQEKMEEEEGYLKRKHEGESGSSDVWQQIALAQTSISQAKVANKERQEQGQHKRQMLRPAVETLWSPTVQKVLESNALMPSVAVDFLSQDDLNLARTQHLDLKMYIKAKGNPCPDSLLLEEVPETPLDFWEVTKAADPPAGSGESNADLASRLPPGSMERKLAILDIINQHSQGQLRVWGGQWQKKWDELNIPGWAMSGTGGPGEPGPTSPSGHDPQLVLGSGTGRRRHWHRAVSTWSFPSLCHKLAHQNNLKEIYAIWQNMPLAVDPPTRGHHSAEKGRLKLQRHTAIRKEVKTFAQEMGLKKLPSDVDSWR</sequence>
<evidence type="ECO:0000313" key="2">
    <source>
        <dbReference type="EMBL" id="CAI3975222.1"/>
    </source>
</evidence>
<feature type="region of interest" description="Disordered" evidence="1">
    <location>
        <begin position="522"/>
        <end position="542"/>
    </location>
</feature>
<evidence type="ECO:0000256" key="1">
    <source>
        <dbReference type="SAM" id="MobiDB-lite"/>
    </source>
</evidence>
<keyword evidence="3" id="KW-0808">Transferase</keyword>
<dbReference type="EMBL" id="CAMXCT030000189">
    <property type="protein sequence ID" value="CAL4762534.1"/>
    <property type="molecule type" value="Genomic_DNA"/>
</dbReference>